<dbReference type="GO" id="GO:0015074">
    <property type="term" value="P:DNA integration"/>
    <property type="evidence" value="ECO:0007669"/>
    <property type="project" value="InterPro"/>
</dbReference>
<dbReference type="InterPro" id="IPR013762">
    <property type="entry name" value="Integrase-like_cat_sf"/>
</dbReference>
<dbReference type="AlphaFoldDB" id="A0A1M5MJE7"/>
<dbReference type="Gene3D" id="1.10.443.10">
    <property type="entry name" value="Intergrase catalytic core"/>
    <property type="match status" value="1"/>
</dbReference>
<accession>A0A1M5MJE7</accession>
<dbReference type="Proteomes" id="UP000184501">
    <property type="component" value="Unassembled WGS sequence"/>
</dbReference>
<keyword evidence="3" id="KW-1185">Reference proteome</keyword>
<evidence type="ECO:0000256" key="1">
    <source>
        <dbReference type="ARBA" id="ARBA00023172"/>
    </source>
</evidence>
<dbReference type="InterPro" id="IPR011010">
    <property type="entry name" value="DNA_brk_join_enz"/>
</dbReference>
<dbReference type="GO" id="GO:0006310">
    <property type="term" value="P:DNA recombination"/>
    <property type="evidence" value="ECO:0007669"/>
    <property type="project" value="UniProtKB-KW"/>
</dbReference>
<name>A0A1M5MJE7_STRHI</name>
<organism evidence="2 3">
    <name type="scientific">Streptoalloteichus hindustanus</name>
    <dbReference type="NCBI Taxonomy" id="2017"/>
    <lineage>
        <taxon>Bacteria</taxon>
        <taxon>Bacillati</taxon>
        <taxon>Actinomycetota</taxon>
        <taxon>Actinomycetes</taxon>
        <taxon>Pseudonocardiales</taxon>
        <taxon>Pseudonocardiaceae</taxon>
        <taxon>Streptoalloteichus</taxon>
    </lineage>
</organism>
<protein>
    <submittedName>
        <fullName evidence="2">Phage integrase family protein</fullName>
    </submittedName>
</protein>
<keyword evidence="1" id="KW-0233">DNA recombination</keyword>
<evidence type="ECO:0000313" key="2">
    <source>
        <dbReference type="EMBL" id="SHG77212.1"/>
    </source>
</evidence>
<dbReference type="STRING" id="2017.SAMN05444320_113135"/>
<dbReference type="EMBL" id="FQVN01000013">
    <property type="protein sequence ID" value="SHG77212.1"/>
    <property type="molecule type" value="Genomic_DNA"/>
</dbReference>
<dbReference type="GO" id="GO:0003677">
    <property type="term" value="F:DNA binding"/>
    <property type="evidence" value="ECO:0007669"/>
    <property type="project" value="InterPro"/>
</dbReference>
<dbReference type="RefSeq" id="WP_083960263.1">
    <property type="nucleotide sequence ID" value="NZ_FQVN01000013.1"/>
</dbReference>
<reference evidence="2 3" key="1">
    <citation type="submission" date="2016-11" db="EMBL/GenBank/DDBJ databases">
        <authorList>
            <person name="Jaros S."/>
            <person name="Januszkiewicz K."/>
            <person name="Wedrychowicz H."/>
        </authorList>
    </citation>
    <scope>NUCLEOTIDE SEQUENCE [LARGE SCALE GENOMIC DNA]</scope>
    <source>
        <strain evidence="2 3">DSM 44523</strain>
    </source>
</reference>
<proteinExistence type="predicted"/>
<dbReference type="SUPFAM" id="SSF56349">
    <property type="entry name" value="DNA breaking-rejoining enzymes"/>
    <property type="match status" value="1"/>
</dbReference>
<sequence>MAPDGSPLNPNHVSNHFQDLVGKMGLPPIRLHDPRHGAATMALAAGVDMKVVQEASTSYVTMSRCVLVVTS</sequence>
<evidence type="ECO:0000313" key="3">
    <source>
        <dbReference type="Proteomes" id="UP000184501"/>
    </source>
</evidence>
<gene>
    <name evidence="2" type="ORF">SAMN05444320_113135</name>
</gene>
<dbReference type="OrthoDB" id="4326943at2"/>